<proteinExistence type="predicted"/>
<name>A0LQA7_SYNFM</name>
<dbReference type="EMBL" id="CP000478">
    <property type="protein sequence ID" value="ABK19609.1"/>
    <property type="molecule type" value="Genomic_DNA"/>
</dbReference>
<evidence type="ECO:0000313" key="1">
    <source>
        <dbReference type="EMBL" id="ABK19609.1"/>
    </source>
</evidence>
<dbReference type="OrthoDB" id="5518971at2"/>
<reference evidence="1 2" key="1">
    <citation type="submission" date="2006-10" db="EMBL/GenBank/DDBJ databases">
        <title>Complete sequence of Syntrophobacter fumaroxidans MPOB.</title>
        <authorList>
            <consortium name="US DOE Joint Genome Institute"/>
            <person name="Copeland A."/>
            <person name="Lucas S."/>
            <person name="Lapidus A."/>
            <person name="Barry K."/>
            <person name="Detter J.C."/>
            <person name="Glavina del Rio T."/>
            <person name="Hammon N."/>
            <person name="Israni S."/>
            <person name="Pitluck S."/>
            <person name="Goltsman E.G."/>
            <person name="Martinez M."/>
            <person name="Schmutz J."/>
            <person name="Larimer F."/>
            <person name="Land M."/>
            <person name="Hauser L."/>
            <person name="Kyrpides N."/>
            <person name="Kim E."/>
            <person name="Boone D.R."/>
            <person name="Brockman F."/>
            <person name="Culley D."/>
            <person name="Ferry J."/>
            <person name="Gunsalus R."/>
            <person name="McInerney M.J."/>
            <person name="Morrison M."/>
            <person name="Plugge C."/>
            <person name="Rohlin L."/>
            <person name="Scholten J."/>
            <person name="Sieber J."/>
            <person name="Stams A.J.M."/>
            <person name="Worm P."/>
            <person name="Henstra A.M."/>
            <person name="Richardson P."/>
        </authorList>
    </citation>
    <scope>NUCLEOTIDE SEQUENCE [LARGE SCALE GENOMIC DNA]</scope>
    <source>
        <strain evidence="2">DSM 10017 / MPOB</strain>
    </source>
</reference>
<dbReference type="HOGENOM" id="CLU_191308_0_0_7"/>
<dbReference type="RefSeq" id="WP_011700724.1">
    <property type="nucleotide sequence ID" value="NC_008554.1"/>
</dbReference>
<evidence type="ECO:0008006" key="3">
    <source>
        <dbReference type="Google" id="ProtNLM"/>
    </source>
</evidence>
<dbReference type="AlphaFoldDB" id="A0LQA7"/>
<evidence type="ECO:0000313" key="2">
    <source>
        <dbReference type="Proteomes" id="UP000001784"/>
    </source>
</evidence>
<dbReference type="eggNOG" id="ENOG503305Q">
    <property type="taxonomic scope" value="Bacteria"/>
</dbReference>
<accession>A0LQA7</accession>
<keyword evidence="2" id="KW-1185">Reference proteome</keyword>
<gene>
    <name evidence="1" type="ordered locus">Sfum_3940</name>
</gene>
<protein>
    <recommendedName>
        <fullName evidence="3">Thioredoxin-like fold domain-containing protein</fullName>
    </recommendedName>
</protein>
<organism evidence="1 2">
    <name type="scientific">Syntrophobacter fumaroxidans (strain DSM 10017 / MPOB)</name>
    <dbReference type="NCBI Taxonomy" id="335543"/>
    <lineage>
        <taxon>Bacteria</taxon>
        <taxon>Pseudomonadati</taxon>
        <taxon>Thermodesulfobacteriota</taxon>
        <taxon>Syntrophobacteria</taxon>
        <taxon>Syntrophobacterales</taxon>
        <taxon>Syntrophobacteraceae</taxon>
        <taxon>Syntrophobacter</taxon>
    </lineage>
</organism>
<dbReference type="InParanoid" id="A0LQA7"/>
<sequence length="87" mass="9689">MSKVKVEFINTCSCCEEYGRIIRSVASGHGDKVEVKIYIAGKDFDYLKKYGPVTRGTMIINGEKRLDTLSREIIEKAVTDALARSGD</sequence>
<dbReference type="STRING" id="335543.Sfum_3940"/>
<dbReference type="KEGG" id="sfu:Sfum_3940"/>
<dbReference type="NCBIfam" id="NF040730">
    <property type="entry name" value="CxCC_doxin"/>
    <property type="match status" value="1"/>
</dbReference>
<dbReference type="Proteomes" id="UP000001784">
    <property type="component" value="Chromosome"/>
</dbReference>